<dbReference type="Proteomes" id="UP000002624">
    <property type="component" value="Unassembled WGS sequence"/>
</dbReference>
<reference evidence="3" key="1">
    <citation type="submission" date="2009-05" db="EMBL/GenBank/DDBJ databases">
        <title>The genome sequence of Ajellomyces capsulatus strain H143.</title>
        <authorList>
            <person name="Champion M."/>
            <person name="Cuomo C.A."/>
            <person name="Ma L.-J."/>
            <person name="Henn M.R."/>
            <person name="Sil A."/>
            <person name="Goldman B."/>
            <person name="Young S.K."/>
            <person name="Kodira C.D."/>
            <person name="Zeng Q."/>
            <person name="Koehrsen M."/>
            <person name="Alvarado L."/>
            <person name="Berlin A.M."/>
            <person name="Borenstein D."/>
            <person name="Chen Z."/>
            <person name="Engels R."/>
            <person name="Freedman E."/>
            <person name="Gellesch M."/>
            <person name="Goldberg J."/>
            <person name="Griggs A."/>
            <person name="Gujja S."/>
            <person name="Heiman D.I."/>
            <person name="Hepburn T.A."/>
            <person name="Howarth C."/>
            <person name="Jen D."/>
            <person name="Larson L."/>
            <person name="Lewis B."/>
            <person name="Mehta T."/>
            <person name="Park D."/>
            <person name="Pearson M."/>
            <person name="Roberts A."/>
            <person name="Saif S."/>
            <person name="Shea T.D."/>
            <person name="Shenoy N."/>
            <person name="Sisk P."/>
            <person name="Stolte C."/>
            <person name="Sykes S."/>
            <person name="Walk T."/>
            <person name="White J."/>
            <person name="Yandava C."/>
            <person name="Klein B."/>
            <person name="McEwen J.G."/>
            <person name="Puccia R."/>
            <person name="Goldman G.H."/>
            <person name="Felipe M.S."/>
            <person name="Nino-Vega G."/>
            <person name="San-Blas G."/>
            <person name="Taylor J.W."/>
            <person name="Mendoza L."/>
            <person name="Galagan J.E."/>
            <person name="Nusbaum C."/>
            <person name="Birren B.W."/>
        </authorList>
    </citation>
    <scope>NUCLEOTIDE SEQUENCE [LARGE SCALE GENOMIC DNA]</scope>
    <source>
        <strain evidence="3">H143</strain>
    </source>
</reference>
<dbReference type="STRING" id="544712.C6H5U5"/>
<dbReference type="VEuPathDB" id="FungiDB:HCDG_01796"/>
<gene>
    <name evidence="2" type="ORF">HCDG_01796</name>
</gene>
<dbReference type="HOGENOM" id="CLU_110764_0_0_1"/>
<dbReference type="AlphaFoldDB" id="C6H5U5"/>
<sequence>MDRQGAEDPPPLPSQHLSSGAQQSTLPAYCEMLSDFLQEGPLQTSAPLNVPPKRLSVDRTSNNRPQLFDDNEPDDRDNISDSGATTQPLADDELENRRYWYEAQQVETSLKICHVEKKWQKDKYVLRVLYVVETYLPDNWLPENARLQLRKQEEKQRWRNKEMQRKKRLSTLRPRPSTRN</sequence>
<dbReference type="OrthoDB" id="10360985at2759"/>
<proteinExistence type="predicted"/>
<feature type="region of interest" description="Disordered" evidence="1">
    <location>
        <begin position="155"/>
        <end position="180"/>
    </location>
</feature>
<evidence type="ECO:0000256" key="1">
    <source>
        <dbReference type="SAM" id="MobiDB-lite"/>
    </source>
</evidence>
<name>C6H5U5_AJECH</name>
<organism evidence="2 3">
    <name type="scientific">Ajellomyces capsulatus (strain H143)</name>
    <name type="common">Darling's disease fungus</name>
    <name type="synonym">Histoplasma capsulatum</name>
    <dbReference type="NCBI Taxonomy" id="544712"/>
    <lineage>
        <taxon>Eukaryota</taxon>
        <taxon>Fungi</taxon>
        <taxon>Dikarya</taxon>
        <taxon>Ascomycota</taxon>
        <taxon>Pezizomycotina</taxon>
        <taxon>Eurotiomycetes</taxon>
        <taxon>Eurotiomycetidae</taxon>
        <taxon>Onygenales</taxon>
        <taxon>Ajellomycetaceae</taxon>
        <taxon>Histoplasma</taxon>
    </lineage>
</organism>
<dbReference type="OMA" id="LENRRYW"/>
<evidence type="ECO:0000313" key="2">
    <source>
        <dbReference type="EMBL" id="EER43766.1"/>
    </source>
</evidence>
<accession>C6H5U5</accession>
<feature type="region of interest" description="Disordered" evidence="1">
    <location>
        <begin position="1"/>
        <end position="23"/>
    </location>
</feature>
<protein>
    <submittedName>
        <fullName evidence="2">Uncharacterized protein</fullName>
    </submittedName>
</protein>
<feature type="region of interest" description="Disordered" evidence="1">
    <location>
        <begin position="42"/>
        <end position="94"/>
    </location>
</feature>
<evidence type="ECO:0000313" key="3">
    <source>
        <dbReference type="Proteomes" id="UP000002624"/>
    </source>
</evidence>
<feature type="compositionally biased region" description="Basic residues" evidence="1">
    <location>
        <begin position="164"/>
        <end position="180"/>
    </location>
</feature>
<dbReference type="EMBL" id="GG692420">
    <property type="protein sequence ID" value="EER43766.1"/>
    <property type="molecule type" value="Genomic_DNA"/>
</dbReference>